<gene>
    <name evidence="1" type="ORF">CQA54_02875</name>
</gene>
<name>A0A3D8ISG1_9HELI</name>
<evidence type="ECO:0008006" key="3">
    <source>
        <dbReference type="Google" id="ProtNLM"/>
    </source>
</evidence>
<reference evidence="1 2" key="1">
    <citation type="submission" date="2018-04" db="EMBL/GenBank/DDBJ databases">
        <title>Novel Campyloabacter and Helicobacter Species and Strains.</title>
        <authorList>
            <person name="Mannion A.J."/>
            <person name="Shen Z."/>
            <person name="Fox J.G."/>
        </authorList>
    </citation>
    <scope>NUCLEOTIDE SEQUENCE [LARGE SCALE GENOMIC DNA]</scope>
    <source>
        <strain evidence="1 2">MIT 12-6600</strain>
    </source>
</reference>
<keyword evidence="2" id="KW-1185">Reference proteome</keyword>
<protein>
    <recommendedName>
        <fullName evidence="3">Histidine kinase</fullName>
    </recommendedName>
</protein>
<organism evidence="1 2">
    <name type="scientific">Helicobacter equorum</name>
    <dbReference type="NCBI Taxonomy" id="361872"/>
    <lineage>
        <taxon>Bacteria</taxon>
        <taxon>Pseudomonadati</taxon>
        <taxon>Campylobacterota</taxon>
        <taxon>Epsilonproteobacteria</taxon>
        <taxon>Campylobacterales</taxon>
        <taxon>Helicobacteraceae</taxon>
        <taxon>Helicobacter</taxon>
    </lineage>
</organism>
<dbReference type="SUPFAM" id="SSF48452">
    <property type="entry name" value="TPR-like"/>
    <property type="match status" value="1"/>
</dbReference>
<dbReference type="AlphaFoldDB" id="A0A3D8ISG1"/>
<dbReference type="Proteomes" id="UP000256514">
    <property type="component" value="Unassembled WGS sequence"/>
</dbReference>
<dbReference type="OrthoDB" id="5372592at2"/>
<accession>A0A3D8ISG1</accession>
<comment type="caution">
    <text evidence="1">The sequence shown here is derived from an EMBL/GenBank/DDBJ whole genome shotgun (WGS) entry which is preliminary data.</text>
</comment>
<evidence type="ECO:0000313" key="1">
    <source>
        <dbReference type="EMBL" id="RDU67886.1"/>
    </source>
</evidence>
<dbReference type="EMBL" id="NXLT01000002">
    <property type="protein sequence ID" value="RDU67886.1"/>
    <property type="molecule type" value="Genomic_DNA"/>
</dbReference>
<dbReference type="RefSeq" id="WP_095626970.1">
    <property type="nucleotide sequence ID" value="NZ_NXLT01000002.1"/>
</dbReference>
<evidence type="ECO:0000313" key="2">
    <source>
        <dbReference type="Proteomes" id="UP000256514"/>
    </source>
</evidence>
<sequence>MPKLTSQNTRYAINKALKSAFELFSTKQYERAFKSFERILAIAPKNKDAKIGILLCDSAREFPENAYSLFEYYQILLSSKISKQKAQKQILEILESVDRASFSLSDMFKGVEKKRIQELDGILYQDFLASIKNRSSFKEAFEDIMFSTKIAFTSPQEFYDFLEQLIENGFTEIGLEYIESFKALKHTRFDARLDAILKKALDAHNKKHNL</sequence>
<proteinExistence type="predicted"/>
<dbReference type="InterPro" id="IPR011990">
    <property type="entry name" value="TPR-like_helical_dom_sf"/>
</dbReference>